<dbReference type="PANTHER" id="PTHR10545">
    <property type="entry name" value="DIAMINE N-ACETYLTRANSFERASE"/>
    <property type="match status" value="1"/>
</dbReference>
<dbReference type="InterPro" id="IPR000182">
    <property type="entry name" value="GNAT_dom"/>
</dbReference>
<accession>A0A420DWN5</accession>
<dbReference type="CDD" id="cd04301">
    <property type="entry name" value="NAT_SF"/>
    <property type="match status" value="1"/>
</dbReference>
<dbReference type="GO" id="GO:0005840">
    <property type="term" value="C:ribosome"/>
    <property type="evidence" value="ECO:0007669"/>
    <property type="project" value="UniProtKB-KW"/>
</dbReference>
<name>A0A420DWN5_9FLAO</name>
<sequence length="159" mass="18081">MNFTIRTAIKDDMFQVLNLIKELAVFEKEPDAVKITVEDLQKSGFGDQPEFHCIVAEIDNKIEGIAIVYKRFSTWVGSALHLEDLIVSQNVRGTGLGTALLDEVIKYGNSIGAKRICWEVLDWNEPAIEFYEKKGANVMRDWDVVQLDEQGIKEYISKL</sequence>
<keyword evidence="3" id="KW-0012">Acyltransferase</keyword>
<dbReference type="EMBL" id="RAQJ01000001">
    <property type="protein sequence ID" value="RKE98636.1"/>
    <property type="molecule type" value="Genomic_DNA"/>
</dbReference>
<protein>
    <submittedName>
        <fullName evidence="5">Ribosomal protein S18 acetylase RimI-like enzyme</fullName>
    </submittedName>
</protein>
<evidence type="ECO:0000259" key="4">
    <source>
        <dbReference type="PROSITE" id="PS51186"/>
    </source>
</evidence>
<organism evidence="5 6">
    <name type="scientific">Ichthyenterobacterium magnum</name>
    <dbReference type="NCBI Taxonomy" id="1230530"/>
    <lineage>
        <taxon>Bacteria</taxon>
        <taxon>Pseudomonadati</taxon>
        <taxon>Bacteroidota</taxon>
        <taxon>Flavobacteriia</taxon>
        <taxon>Flavobacteriales</taxon>
        <taxon>Flavobacteriaceae</taxon>
        <taxon>Ichthyenterobacterium</taxon>
    </lineage>
</organism>
<evidence type="ECO:0000256" key="2">
    <source>
        <dbReference type="ARBA" id="ARBA00022679"/>
    </source>
</evidence>
<dbReference type="Proteomes" id="UP000284892">
    <property type="component" value="Unassembled WGS sequence"/>
</dbReference>
<dbReference type="InterPro" id="IPR016181">
    <property type="entry name" value="Acyl_CoA_acyltransferase"/>
</dbReference>
<evidence type="ECO:0000256" key="3">
    <source>
        <dbReference type="ARBA" id="ARBA00023315"/>
    </source>
</evidence>
<proteinExistence type="inferred from homology"/>
<dbReference type="InterPro" id="IPR051016">
    <property type="entry name" value="Diverse_Substrate_AcTransf"/>
</dbReference>
<dbReference type="SUPFAM" id="SSF55729">
    <property type="entry name" value="Acyl-CoA N-acyltransferases (Nat)"/>
    <property type="match status" value="1"/>
</dbReference>
<dbReference type="RefSeq" id="WP_120199836.1">
    <property type="nucleotide sequence ID" value="NZ_RAQJ01000001.1"/>
</dbReference>
<dbReference type="GO" id="GO:0008080">
    <property type="term" value="F:N-acetyltransferase activity"/>
    <property type="evidence" value="ECO:0007669"/>
    <property type="project" value="TreeGrafter"/>
</dbReference>
<dbReference type="PROSITE" id="PS51186">
    <property type="entry name" value="GNAT"/>
    <property type="match status" value="1"/>
</dbReference>
<dbReference type="AlphaFoldDB" id="A0A420DWN5"/>
<dbReference type="Pfam" id="PF00583">
    <property type="entry name" value="Acetyltransf_1"/>
    <property type="match status" value="1"/>
</dbReference>
<gene>
    <name evidence="5" type="ORF">BXY80_0729</name>
</gene>
<keyword evidence="5" id="KW-0689">Ribosomal protein</keyword>
<dbReference type="PANTHER" id="PTHR10545:SF29">
    <property type="entry name" value="GH14572P-RELATED"/>
    <property type="match status" value="1"/>
</dbReference>
<dbReference type="FunFam" id="3.40.630.30:FF:000064">
    <property type="entry name" value="GNAT family acetyltransferase"/>
    <property type="match status" value="1"/>
</dbReference>
<keyword evidence="5" id="KW-0687">Ribonucleoprotein</keyword>
<comment type="caution">
    <text evidence="5">The sequence shown here is derived from an EMBL/GenBank/DDBJ whole genome shotgun (WGS) entry which is preliminary data.</text>
</comment>
<comment type="similarity">
    <text evidence="1">Belongs to the acetyltransferase family.</text>
</comment>
<keyword evidence="2" id="KW-0808">Transferase</keyword>
<evidence type="ECO:0000313" key="5">
    <source>
        <dbReference type="EMBL" id="RKE98636.1"/>
    </source>
</evidence>
<keyword evidence="6" id="KW-1185">Reference proteome</keyword>
<feature type="domain" description="N-acetyltransferase" evidence="4">
    <location>
        <begin position="3"/>
        <end position="159"/>
    </location>
</feature>
<evidence type="ECO:0000313" key="6">
    <source>
        <dbReference type="Proteomes" id="UP000284892"/>
    </source>
</evidence>
<evidence type="ECO:0000256" key="1">
    <source>
        <dbReference type="ARBA" id="ARBA00008694"/>
    </source>
</evidence>
<dbReference type="OrthoDB" id="9805924at2"/>
<reference evidence="5 6" key="1">
    <citation type="submission" date="2018-09" db="EMBL/GenBank/DDBJ databases">
        <title>Genomic Encyclopedia of Archaeal and Bacterial Type Strains, Phase II (KMG-II): from individual species to whole genera.</title>
        <authorList>
            <person name="Goeker M."/>
        </authorList>
    </citation>
    <scope>NUCLEOTIDE SEQUENCE [LARGE SCALE GENOMIC DNA]</scope>
    <source>
        <strain evidence="5 6">DSM 26283</strain>
    </source>
</reference>
<dbReference type="Gene3D" id="3.40.630.30">
    <property type="match status" value="1"/>
</dbReference>